<dbReference type="EMBL" id="HBUE01315174">
    <property type="protein sequence ID" value="CAG6585290.1"/>
    <property type="molecule type" value="Transcribed_RNA"/>
</dbReference>
<keyword evidence="1" id="KW-1133">Transmembrane helix</keyword>
<feature type="transmembrane region" description="Helical" evidence="1">
    <location>
        <begin position="175"/>
        <end position="194"/>
    </location>
</feature>
<dbReference type="EMBL" id="HBUE01208823">
    <property type="protein sequence ID" value="CAG6533409.1"/>
    <property type="molecule type" value="Transcribed_RNA"/>
</dbReference>
<reference evidence="2" key="1">
    <citation type="submission" date="2021-05" db="EMBL/GenBank/DDBJ databases">
        <authorList>
            <person name="Alioto T."/>
            <person name="Alioto T."/>
            <person name="Gomez Garrido J."/>
        </authorList>
    </citation>
    <scope>NUCLEOTIDE SEQUENCE</scope>
</reference>
<evidence type="ECO:0000256" key="1">
    <source>
        <dbReference type="SAM" id="Phobius"/>
    </source>
</evidence>
<keyword evidence="1" id="KW-0812">Transmembrane</keyword>
<dbReference type="EMBL" id="HBUE01208824">
    <property type="protein sequence ID" value="CAG6533410.1"/>
    <property type="molecule type" value="Transcribed_RNA"/>
</dbReference>
<organism evidence="2">
    <name type="scientific">Culex pipiens</name>
    <name type="common">House mosquito</name>
    <dbReference type="NCBI Taxonomy" id="7175"/>
    <lineage>
        <taxon>Eukaryota</taxon>
        <taxon>Metazoa</taxon>
        <taxon>Ecdysozoa</taxon>
        <taxon>Arthropoda</taxon>
        <taxon>Hexapoda</taxon>
        <taxon>Insecta</taxon>
        <taxon>Pterygota</taxon>
        <taxon>Neoptera</taxon>
        <taxon>Endopterygota</taxon>
        <taxon>Diptera</taxon>
        <taxon>Nematocera</taxon>
        <taxon>Culicoidea</taxon>
        <taxon>Culicidae</taxon>
        <taxon>Culicinae</taxon>
        <taxon>Culicini</taxon>
        <taxon>Culex</taxon>
        <taxon>Culex</taxon>
    </lineage>
</organism>
<dbReference type="EMBL" id="HBUE01315173">
    <property type="protein sequence ID" value="CAG6585289.1"/>
    <property type="molecule type" value="Transcribed_RNA"/>
</dbReference>
<accession>A0A8D8K6I9</accession>
<proteinExistence type="predicted"/>
<feature type="transmembrane region" description="Helical" evidence="1">
    <location>
        <begin position="145"/>
        <end position="168"/>
    </location>
</feature>
<sequence>MLRNSFALVRLLRISATSNVGRWLISSVSTCVLSAVHASRILSRKSRCLNTKCCSSDNDFCISSKSDAISDRIWSRASACVFTVWFRCSSVLAHARHSSTLHLRHHSAFGIACVRQFSPLLLYFPEPIAPPVLPPPLPPPIPIPFPFALPLLAALPLTALVTLVVTLLPTDDDAVVAVPFVPLLSGGFFVPFPLTPPTLPPAPTAAVDGTPLAAGLPLLEIMLRFCDRYRIALCVGRFSGFMSASPLSSVRFQQCTQYSSLPFISTCWTHLRQK</sequence>
<protein>
    <submittedName>
        <fullName evidence="2">(northern house mosquito) hypothetical protein</fullName>
    </submittedName>
</protein>
<keyword evidence="1" id="KW-0472">Membrane</keyword>
<dbReference type="AlphaFoldDB" id="A0A8D8K6I9"/>
<evidence type="ECO:0000313" key="2">
    <source>
        <dbReference type="EMBL" id="CAG6585289.1"/>
    </source>
</evidence>
<name>A0A8D8K6I9_CULPI</name>